<sequence>MSSYLPLLLRLLQIPRLGSLAIQRLLEHVSPAELMEYDTKAFQQIGWTAQQIQRWFTPENRYIDPALAWVNEQQHIVDWFDPHYPPLLKQTEGAPLVLFVKGEVATLSAQQVAIVGSRHCSRYGEYWANYFATQLAYADIVVTSGLALGIDGFSHQAVVDIHGKTIAVLGSGLEVIYPKKHRGLAEKIIEHQGALVSEFLPFQPPVAENFPRRNRIISGLSLGTLVIEASEHSGSLITARYALEQNRDVFALPGQIQHGFSQGCHKLIKQGAILVESIQDILEHLSPYSHCAMPALPRTENAFSQQATDTSTINTVRITPEHPELYAQIGYMPVSIDVLAQQVNLPVDTLLVQLLTLELQDLIVAENGLYQRK</sequence>
<dbReference type="SUPFAM" id="SSF102405">
    <property type="entry name" value="MCP/YpsA-like"/>
    <property type="match status" value="1"/>
</dbReference>
<feature type="domain" description="DprA winged helix" evidence="3">
    <location>
        <begin position="319"/>
        <end position="367"/>
    </location>
</feature>
<feature type="domain" description="Smf/DprA SAM" evidence="4">
    <location>
        <begin position="7"/>
        <end position="68"/>
    </location>
</feature>
<evidence type="ECO:0000259" key="2">
    <source>
        <dbReference type="Pfam" id="PF02481"/>
    </source>
</evidence>
<evidence type="ECO:0000259" key="3">
    <source>
        <dbReference type="Pfam" id="PF17782"/>
    </source>
</evidence>
<dbReference type="InterPro" id="IPR057666">
    <property type="entry name" value="DrpA_SLOG"/>
</dbReference>
<dbReference type="GO" id="GO:0009294">
    <property type="term" value="P:DNA-mediated transformation"/>
    <property type="evidence" value="ECO:0007669"/>
    <property type="project" value="InterPro"/>
</dbReference>
<dbReference type="Pfam" id="PF25317">
    <property type="entry name" value="SAM_SMF"/>
    <property type="match status" value="1"/>
</dbReference>
<accession>A0A126QH71</accession>
<dbReference type="Gene3D" id="3.40.50.450">
    <property type="match status" value="1"/>
</dbReference>
<dbReference type="Pfam" id="PF17782">
    <property type="entry name" value="WHD_DprA"/>
    <property type="match status" value="1"/>
</dbReference>
<dbReference type="InterPro" id="IPR057338">
    <property type="entry name" value="DprA_SAM"/>
</dbReference>
<evidence type="ECO:0000256" key="1">
    <source>
        <dbReference type="ARBA" id="ARBA00006525"/>
    </source>
</evidence>
<dbReference type="PANTHER" id="PTHR43022">
    <property type="entry name" value="PROTEIN SMF"/>
    <property type="match status" value="1"/>
</dbReference>
<evidence type="ECO:0000313" key="5">
    <source>
        <dbReference type="EMBL" id="AMK08065.1"/>
    </source>
</evidence>
<gene>
    <name evidence="5" type="primary">dprA</name>
</gene>
<dbReference type="EMBL" id="KP660226">
    <property type="protein sequence ID" value="AMK08065.1"/>
    <property type="molecule type" value="Genomic_DNA"/>
</dbReference>
<dbReference type="Pfam" id="PF02481">
    <property type="entry name" value="DNA_processg_A"/>
    <property type="match status" value="1"/>
</dbReference>
<evidence type="ECO:0000259" key="4">
    <source>
        <dbReference type="Pfam" id="PF25317"/>
    </source>
</evidence>
<dbReference type="PANTHER" id="PTHR43022:SF1">
    <property type="entry name" value="PROTEIN SMF"/>
    <property type="match status" value="1"/>
</dbReference>
<dbReference type="NCBIfam" id="TIGR00732">
    <property type="entry name" value="dprA"/>
    <property type="match status" value="1"/>
</dbReference>
<proteinExistence type="inferred from homology"/>
<dbReference type="InterPro" id="IPR041614">
    <property type="entry name" value="DprA_WH"/>
</dbReference>
<dbReference type="RefSeq" id="WP_071523363.1">
    <property type="nucleotide sequence ID" value="NZ_JACDXE010000014.1"/>
</dbReference>
<protein>
    <submittedName>
        <fullName evidence="5">DprA protein</fullName>
    </submittedName>
</protein>
<feature type="domain" description="Smf/DprA SLOG" evidence="2">
    <location>
        <begin position="77"/>
        <end position="285"/>
    </location>
</feature>
<dbReference type="InterPro" id="IPR036388">
    <property type="entry name" value="WH-like_DNA-bd_sf"/>
</dbReference>
<name>A0A126QH71_PASMD</name>
<dbReference type="AlphaFoldDB" id="A0A126QH71"/>
<dbReference type="InterPro" id="IPR003488">
    <property type="entry name" value="DprA"/>
</dbReference>
<comment type="similarity">
    <text evidence="1">Belongs to the DprA/Smf family.</text>
</comment>
<organism evidence="5">
    <name type="scientific">Pasteurella multocida</name>
    <dbReference type="NCBI Taxonomy" id="747"/>
    <lineage>
        <taxon>Bacteria</taxon>
        <taxon>Pseudomonadati</taxon>
        <taxon>Pseudomonadota</taxon>
        <taxon>Gammaproteobacteria</taxon>
        <taxon>Pasteurellales</taxon>
        <taxon>Pasteurellaceae</taxon>
        <taxon>Pasteurella</taxon>
    </lineage>
</organism>
<dbReference type="Gene3D" id="1.10.10.10">
    <property type="entry name" value="Winged helix-like DNA-binding domain superfamily/Winged helix DNA-binding domain"/>
    <property type="match status" value="1"/>
</dbReference>
<reference evidence="5" key="1">
    <citation type="submission" date="2015-01" db="EMBL/GenBank/DDBJ databases">
        <title>Draft genome sequence of Pasteurella multocida isolated from alpaca pneumonia.</title>
        <authorList>
            <person name="Maturrano L."/>
            <person name="Hurtado R."/>
            <person name="Allasi N."/>
            <person name="Juscamayta E."/>
            <person name="Fernandez D."/>
            <person name="Maximiliano J."/>
            <person name="Rimac R."/>
            <person name="Rosadio R."/>
        </authorList>
    </citation>
    <scope>NUCLEOTIDE SEQUENCE</scope>
    <source>
        <strain evidence="5">UNMSM</strain>
    </source>
</reference>